<evidence type="ECO:0000313" key="5">
    <source>
        <dbReference type="Proteomes" id="UP000006671"/>
    </source>
</evidence>
<dbReference type="OrthoDB" id="5952475at2759"/>
<evidence type="ECO:0000259" key="3">
    <source>
        <dbReference type="PROSITE" id="PS51459"/>
    </source>
</evidence>
<accession>D2VLS0</accession>
<evidence type="ECO:0000256" key="2">
    <source>
        <dbReference type="PIRSR" id="PIRSR640198-2"/>
    </source>
</evidence>
<dbReference type="InParanoid" id="D2VLS0"/>
<dbReference type="Pfam" id="PF02661">
    <property type="entry name" value="Fic"/>
    <property type="match status" value="1"/>
</dbReference>
<protein>
    <submittedName>
        <fullName evidence="4">Predicted protein</fullName>
    </submittedName>
</protein>
<dbReference type="Proteomes" id="UP000006671">
    <property type="component" value="Unassembled WGS sequence"/>
</dbReference>
<feature type="active site" evidence="1">
    <location>
        <position position="219"/>
    </location>
</feature>
<dbReference type="Gene3D" id="1.10.3290.10">
    <property type="entry name" value="Fido-like domain"/>
    <property type="match status" value="1"/>
</dbReference>
<dbReference type="InterPro" id="IPR036597">
    <property type="entry name" value="Fido-like_dom_sf"/>
</dbReference>
<dbReference type="GeneID" id="8855563"/>
<keyword evidence="2" id="KW-0067">ATP-binding</keyword>
<dbReference type="RefSeq" id="XP_002674935.1">
    <property type="nucleotide sequence ID" value="XM_002674889.1"/>
</dbReference>
<dbReference type="InterPro" id="IPR003812">
    <property type="entry name" value="Fido"/>
</dbReference>
<dbReference type="EMBL" id="GG738881">
    <property type="protein sequence ID" value="EFC42191.1"/>
    <property type="molecule type" value="Genomic_DNA"/>
</dbReference>
<keyword evidence="2" id="KW-0547">Nucleotide-binding</keyword>
<dbReference type="KEGG" id="ngr:NAEGRDRAFT_50609"/>
<organism evidence="5">
    <name type="scientific">Naegleria gruberi</name>
    <name type="common">Amoeba</name>
    <dbReference type="NCBI Taxonomy" id="5762"/>
    <lineage>
        <taxon>Eukaryota</taxon>
        <taxon>Discoba</taxon>
        <taxon>Heterolobosea</taxon>
        <taxon>Tetramitia</taxon>
        <taxon>Eutetramitia</taxon>
        <taxon>Vahlkampfiidae</taxon>
        <taxon>Naegleria</taxon>
    </lineage>
</organism>
<evidence type="ECO:0000313" key="4">
    <source>
        <dbReference type="EMBL" id="EFC42191.1"/>
    </source>
</evidence>
<proteinExistence type="predicted"/>
<feature type="domain" description="Fido" evidence="3">
    <location>
        <begin position="128"/>
        <end position="279"/>
    </location>
</feature>
<dbReference type="PANTHER" id="PTHR13504:SF38">
    <property type="entry name" value="FIDO DOMAIN-CONTAINING PROTEIN"/>
    <property type="match status" value="1"/>
</dbReference>
<dbReference type="VEuPathDB" id="AmoebaDB:NAEGRDRAFT_50609"/>
<dbReference type="PROSITE" id="PS51459">
    <property type="entry name" value="FIDO"/>
    <property type="match status" value="1"/>
</dbReference>
<sequence>MEVHEKLGTPPADIEEKARFYLEELLGFADEFEENKIGEFCRLLEEVEGNENLISSSIPHSVCEWIYYTNMIENVGPSSLEDTEKILNNQLDSSNEQEIEAVMITLSLLNETFRKENYKNKMISSVIFDESSLKKWFGIVIPNAKMEYRDHGSEASSYNGITHTYPKHTIVKSTTRLLCNDVYSLSQAITKCYPENCEKQLLYVFALAAFAQFHFVDIHPFPDGNGRLCRLISKRILDWCCPFPFPMFKNRDAYFQTLIEARKIEAKCAPKFLMSLLIDSAVDHYKSILETRYTIFPLVALSVEELEQHAKDTNMDKETLDKLREEFEKLDINGTVIVKINESKAYKLTRIETVDFETI</sequence>
<name>D2VLS0_NAEGR</name>
<dbReference type="AlphaFoldDB" id="D2VLS0"/>
<reference evidence="4 5" key="1">
    <citation type="journal article" date="2010" name="Cell">
        <title>The genome of Naegleria gruberi illuminates early eukaryotic versatility.</title>
        <authorList>
            <person name="Fritz-Laylin L.K."/>
            <person name="Prochnik S.E."/>
            <person name="Ginger M.L."/>
            <person name="Dacks J.B."/>
            <person name="Carpenter M.L."/>
            <person name="Field M.C."/>
            <person name="Kuo A."/>
            <person name="Paredez A."/>
            <person name="Chapman J."/>
            <person name="Pham J."/>
            <person name="Shu S."/>
            <person name="Neupane R."/>
            <person name="Cipriano M."/>
            <person name="Mancuso J."/>
            <person name="Tu H."/>
            <person name="Salamov A."/>
            <person name="Lindquist E."/>
            <person name="Shapiro H."/>
            <person name="Lucas S."/>
            <person name="Grigoriev I.V."/>
            <person name="Cande W.Z."/>
            <person name="Fulton C."/>
            <person name="Rokhsar D.S."/>
            <person name="Dawson S.C."/>
        </authorList>
    </citation>
    <scope>NUCLEOTIDE SEQUENCE [LARGE SCALE GENOMIC DNA]</scope>
    <source>
        <strain evidence="4 5">NEG-M</strain>
    </source>
</reference>
<dbReference type="InterPro" id="IPR040198">
    <property type="entry name" value="Fido_containing"/>
</dbReference>
<evidence type="ECO:0000256" key="1">
    <source>
        <dbReference type="PIRSR" id="PIRSR640198-1"/>
    </source>
</evidence>
<gene>
    <name evidence="4" type="ORF">NAEGRDRAFT_50609</name>
</gene>
<keyword evidence="5" id="KW-1185">Reference proteome</keyword>
<feature type="binding site" evidence="2">
    <location>
        <begin position="223"/>
        <end position="230"/>
    </location>
    <ligand>
        <name>ATP</name>
        <dbReference type="ChEBI" id="CHEBI:30616"/>
    </ligand>
</feature>
<dbReference type="GO" id="GO:0005524">
    <property type="term" value="F:ATP binding"/>
    <property type="evidence" value="ECO:0007669"/>
    <property type="project" value="UniProtKB-KW"/>
</dbReference>
<dbReference type="SUPFAM" id="SSF140931">
    <property type="entry name" value="Fic-like"/>
    <property type="match status" value="1"/>
</dbReference>
<dbReference type="PANTHER" id="PTHR13504">
    <property type="entry name" value="FIDO DOMAIN-CONTAINING PROTEIN DDB_G0283145"/>
    <property type="match status" value="1"/>
</dbReference>